<accession>A0A1Y3NW17</accession>
<dbReference type="AlphaFoldDB" id="A0A1Y3NW17"/>
<organism evidence="2 3">
    <name type="scientific">Pseudomonas caspiana</name>
    <dbReference type="NCBI Taxonomy" id="1451454"/>
    <lineage>
        <taxon>Bacteria</taxon>
        <taxon>Pseudomonadati</taxon>
        <taxon>Pseudomonadota</taxon>
        <taxon>Gammaproteobacteria</taxon>
        <taxon>Pseudomonadales</taxon>
        <taxon>Pseudomonadaceae</taxon>
        <taxon>Pseudomonas</taxon>
    </lineage>
</organism>
<dbReference type="PANTHER" id="PTHR30093:SF47">
    <property type="entry name" value="TYPE IV PILUS NON-CORE MINOR PILIN PILE"/>
    <property type="match status" value="1"/>
</dbReference>
<dbReference type="Pfam" id="PF07963">
    <property type="entry name" value="N_methyl"/>
    <property type="match status" value="1"/>
</dbReference>
<evidence type="ECO:0000256" key="1">
    <source>
        <dbReference type="SAM" id="Phobius"/>
    </source>
</evidence>
<dbReference type="SUPFAM" id="SSF54523">
    <property type="entry name" value="Pili subunits"/>
    <property type="match status" value="1"/>
</dbReference>
<comment type="caution">
    <text evidence="2">The sequence shown here is derived from an EMBL/GenBank/DDBJ whole genome shotgun (WGS) entry which is preliminary data.</text>
</comment>
<dbReference type="InterPro" id="IPR012902">
    <property type="entry name" value="N_methyl_site"/>
</dbReference>
<dbReference type="RefSeq" id="WP_087272717.1">
    <property type="nucleotide sequence ID" value="NZ_JBJGBV010000021.1"/>
</dbReference>
<dbReference type="Proteomes" id="UP000195440">
    <property type="component" value="Unassembled WGS sequence"/>
</dbReference>
<keyword evidence="1" id="KW-1133">Transmembrane helix</keyword>
<dbReference type="Gene3D" id="3.30.700.10">
    <property type="entry name" value="Glycoprotein, Type 4 Pilin"/>
    <property type="match status" value="1"/>
</dbReference>
<dbReference type="InterPro" id="IPR031982">
    <property type="entry name" value="PilE-like"/>
</dbReference>
<dbReference type="GO" id="GO:0043683">
    <property type="term" value="P:type IV pilus assembly"/>
    <property type="evidence" value="ECO:0007669"/>
    <property type="project" value="InterPro"/>
</dbReference>
<dbReference type="NCBIfam" id="TIGR02532">
    <property type="entry name" value="IV_pilin_GFxxxE"/>
    <property type="match status" value="1"/>
</dbReference>
<proteinExistence type="predicted"/>
<sequence>MRSRSTGFTLMELMIVVAIVGILAAIAYPSYTEYVRRTHRAEIASLLTEQVQALERYYSRATPSATYVGATVSGGNSYYNIVPELNASFFKLSATGKDMMANDKCGVFTITNTGKLDNEGAASGVTRKDCWGR</sequence>
<dbReference type="OrthoDB" id="5296638at2"/>
<gene>
    <name evidence="2" type="ORF">AUC60_21765</name>
</gene>
<dbReference type="PANTHER" id="PTHR30093">
    <property type="entry name" value="GENERAL SECRETION PATHWAY PROTEIN G"/>
    <property type="match status" value="1"/>
</dbReference>
<keyword evidence="3" id="KW-1185">Reference proteome</keyword>
<evidence type="ECO:0000313" key="3">
    <source>
        <dbReference type="Proteomes" id="UP000195440"/>
    </source>
</evidence>
<dbReference type="Pfam" id="PF16732">
    <property type="entry name" value="ComP_DUS"/>
    <property type="match status" value="1"/>
</dbReference>
<protein>
    <submittedName>
        <fullName evidence="2">Pilus assembly protein</fullName>
    </submittedName>
</protein>
<name>A0A1Y3NW17_9PSED</name>
<dbReference type="EMBL" id="LOHF01000023">
    <property type="protein sequence ID" value="OUM71776.1"/>
    <property type="molecule type" value="Genomic_DNA"/>
</dbReference>
<keyword evidence="1" id="KW-0472">Membrane</keyword>
<feature type="transmembrane region" description="Helical" evidence="1">
    <location>
        <begin position="12"/>
        <end position="31"/>
    </location>
</feature>
<keyword evidence="1" id="KW-0812">Transmembrane</keyword>
<dbReference type="InterPro" id="IPR045584">
    <property type="entry name" value="Pilin-like"/>
</dbReference>
<reference evidence="2 3" key="1">
    <citation type="journal article" date="2017" name="Syst. Appl. Microbiol.">
        <title>Pseudomonas caspiana sp. nov., a citrus pathogen in the Pseudomonas syringae phylogenetic group.</title>
        <authorList>
            <person name="Busquets A."/>
            <person name="Gomila M."/>
            <person name="Beiki F."/>
            <person name="Mulet M."/>
            <person name="Rahimian H."/>
            <person name="Garcia-Valdes E."/>
            <person name="Lalucat J."/>
        </authorList>
    </citation>
    <scope>NUCLEOTIDE SEQUENCE [LARGE SCALE GENOMIC DNA]</scope>
    <source>
        <strain evidence="2 3">FBF102</strain>
    </source>
</reference>
<evidence type="ECO:0000313" key="2">
    <source>
        <dbReference type="EMBL" id="OUM71776.1"/>
    </source>
</evidence>